<evidence type="ECO:0000256" key="1">
    <source>
        <dbReference type="ARBA" id="ARBA00000085"/>
    </source>
</evidence>
<dbReference type="SUPFAM" id="SSF55785">
    <property type="entry name" value="PYP-like sensor domain (PAS domain)"/>
    <property type="match status" value="2"/>
</dbReference>
<evidence type="ECO:0000259" key="7">
    <source>
        <dbReference type="PROSITE" id="PS50109"/>
    </source>
</evidence>
<dbReference type="InterPro" id="IPR000700">
    <property type="entry name" value="PAS-assoc_C"/>
</dbReference>
<dbReference type="InterPro" id="IPR003661">
    <property type="entry name" value="HisK_dim/P_dom"/>
</dbReference>
<dbReference type="Pfam" id="PF13188">
    <property type="entry name" value="PAS_8"/>
    <property type="match status" value="1"/>
</dbReference>
<dbReference type="InterPro" id="IPR036890">
    <property type="entry name" value="HATPase_C_sf"/>
</dbReference>
<feature type="compositionally biased region" description="Basic and acidic residues" evidence="6">
    <location>
        <begin position="613"/>
        <end position="628"/>
    </location>
</feature>
<keyword evidence="10" id="KW-0547">Nucleotide-binding</keyword>
<evidence type="ECO:0000259" key="8">
    <source>
        <dbReference type="PROSITE" id="PS50112"/>
    </source>
</evidence>
<dbReference type="PANTHER" id="PTHR43304:SF1">
    <property type="entry name" value="PAC DOMAIN-CONTAINING PROTEIN"/>
    <property type="match status" value="1"/>
</dbReference>
<dbReference type="InterPro" id="IPR052162">
    <property type="entry name" value="Sensor_kinase/Photoreceptor"/>
</dbReference>
<dbReference type="SUPFAM" id="SSF55874">
    <property type="entry name" value="ATPase domain of HSP90 chaperone/DNA topoisomerase II/histidine kinase"/>
    <property type="match status" value="1"/>
</dbReference>
<dbReference type="PROSITE" id="PS50113">
    <property type="entry name" value="PAC"/>
    <property type="match status" value="1"/>
</dbReference>
<dbReference type="InterPro" id="IPR004358">
    <property type="entry name" value="Sig_transdc_His_kin-like_C"/>
</dbReference>
<dbReference type="InterPro" id="IPR005467">
    <property type="entry name" value="His_kinase_dom"/>
</dbReference>
<dbReference type="SUPFAM" id="SSF47384">
    <property type="entry name" value="Homodimeric domain of signal transducing histidine kinase"/>
    <property type="match status" value="1"/>
</dbReference>
<dbReference type="EC" id="2.7.13.3" evidence="2"/>
<evidence type="ECO:0000313" key="10">
    <source>
        <dbReference type="EMBL" id="WLS02389.1"/>
    </source>
</evidence>
<dbReference type="EMBL" id="CP132314">
    <property type="protein sequence ID" value="WLS02389.1"/>
    <property type="molecule type" value="Genomic_DNA"/>
</dbReference>
<dbReference type="InterPro" id="IPR035965">
    <property type="entry name" value="PAS-like_dom_sf"/>
</dbReference>
<evidence type="ECO:0000256" key="2">
    <source>
        <dbReference type="ARBA" id="ARBA00012438"/>
    </source>
</evidence>
<feature type="domain" description="PAC" evidence="9">
    <location>
        <begin position="326"/>
        <end position="377"/>
    </location>
</feature>
<dbReference type="InterPro" id="IPR003594">
    <property type="entry name" value="HATPase_dom"/>
</dbReference>
<evidence type="ECO:0000256" key="4">
    <source>
        <dbReference type="ARBA" id="ARBA00022679"/>
    </source>
</evidence>
<evidence type="ECO:0000313" key="11">
    <source>
        <dbReference type="Proteomes" id="UP001225788"/>
    </source>
</evidence>
<reference evidence="10 11" key="1">
    <citation type="submission" date="2023-08" db="EMBL/GenBank/DDBJ databases">
        <title>Pathogen: clinical or host-associated sample.</title>
        <authorList>
            <person name="Hergert J."/>
            <person name="Casey R."/>
            <person name="Wagner J."/>
            <person name="Young E.L."/>
            <person name="Oakeson K.F."/>
        </authorList>
    </citation>
    <scope>NUCLEOTIDE SEQUENCE [LARGE SCALE GENOMIC DNA]</scope>
    <source>
        <strain evidence="10 11">UPHL-collab-2</strain>
    </source>
</reference>
<evidence type="ECO:0000259" key="9">
    <source>
        <dbReference type="PROSITE" id="PS50113"/>
    </source>
</evidence>
<feature type="region of interest" description="Disordered" evidence="6">
    <location>
        <begin position="607"/>
        <end position="628"/>
    </location>
</feature>
<dbReference type="InterPro" id="IPR000014">
    <property type="entry name" value="PAS"/>
</dbReference>
<accession>A0ABY9K4F3</accession>
<dbReference type="Gene3D" id="1.10.287.130">
    <property type="match status" value="1"/>
</dbReference>
<dbReference type="GO" id="GO:0005524">
    <property type="term" value="F:ATP binding"/>
    <property type="evidence" value="ECO:0007669"/>
    <property type="project" value="UniProtKB-KW"/>
</dbReference>
<keyword evidence="10" id="KW-0067">ATP-binding</keyword>
<dbReference type="SMART" id="SM00091">
    <property type="entry name" value="PAS"/>
    <property type="match status" value="3"/>
</dbReference>
<evidence type="ECO:0000256" key="5">
    <source>
        <dbReference type="ARBA" id="ARBA00022777"/>
    </source>
</evidence>
<proteinExistence type="predicted"/>
<protein>
    <recommendedName>
        <fullName evidence="2">histidine kinase</fullName>
        <ecNumber evidence="2">2.7.13.3</ecNumber>
    </recommendedName>
</protein>
<dbReference type="Pfam" id="PF00512">
    <property type="entry name" value="HisKA"/>
    <property type="match status" value="1"/>
</dbReference>
<dbReference type="InterPro" id="IPR013656">
    <property type="entry name" value="PAS_4"/>
</dbReference>
<sequence length="628" mass="69239">MMDFAAALYRDLPFPVLIVDAQACVLSCNDAAARVFGRVAGHARAPGSPVIDDPAIADTLARHAAAGRENAHPFLFKVDRNAGLEATAHVIALPGETDGPRYALLLRSLLSGGSHGEQILLGQRIASALDTMEEGFAIFDRHERLVLFNRSYRERCGRAREAVRVGATFESIVRANVRAGMFPGIREGTPEAEAMVRERLASHRSAGSGGDVFSFGDDRWLRAESHVAETGDIVALRIDVTELKRTEAALEEKRREYFSLLQILPDMIVRFDRNLSILFANDSYAQHVGATADALIGACLRDVACAPEQTAALIDIAGYTPQQPVRTREICTQGADGQQDWMLWTAVATFDDDGVCEVVAVGRDITETKRQQARVEAQADELRRKNEALDQFTATVSHDLKAPLRHLSMFAEMISEDLHRGEFAELPHYADHVRKSAARMRRIIDSLLEYSQIAYRIAAPKPVDLSGVVHDALALLESHVQESGGTVEVAAMPAVMGDRELLKRLAQNLIGNALKYRRPECAPVVRVYCRENEAGLDFVVEDEGIGIDPQHVDRIFEVFQRLHRNEAVYQGTGIGLALARRIAESHNGLITLDTTYGPGARFVVTFPQTAKPRGNDRGRPGEEDDRRR</sequence>
<dbReference type="Gene3D" id="3.30.450.20">
    <property type="entry name" value="PAS domain"/>
    <property type="match status" value="2"/>
</dbReference>
<keyword evidence="5" id="KW-0418">Kinase</keyword>
<dbReference type="InterPro" id="IPR036097">
    <property type="entry name" value="HisK_dim/P_sf"/>
</dbReference>
<keyword evidence="3" id="KW-0597">Phosphoprotein</keyword>
<evidence type="ECO:0000256" key="3">
    <source>
        <dbReference type="ARBA" id="ARBA00022553"/>
    </source>
</evidence>
<keyword evidence="11" id="KW-1185">Reference proteome</keyword>
<name>A0ABY9K4F3_9HYPH</name>
<gene>
    <name evidence="10" type="ORF">Q9315_13270</name>
</gene>
<dbReference type="SMART" id="SM00387">
    <property type="entry name" value="HATPase_c"/>
    <property type="match status" value="1"/>
</dbReference>
<feature type="domain" description="PAS" evidence="8">
    <location>
        <begin position="253"/>
        <end position="297"/>
    </location>
</feature>
<dbReference type="Pfam" id="PF08448">
    <property type="entry name" value="PAS_4"/>
    <property type="match status" value="1"/>
</dbReference>
<comment type="catalytic activity">
    <reaction evidence="1">
        <text>ATP + protein L-histidine = ADP + protein N-phospho-L-histidine.</text>
        <dbReference type="EC" id="2.7.13.3"/>
    </reaction>
</comment>
<dbReference type="NCBIfam" id="TIGR00229">
    <property type="entry name" value="sensory_box"/>
    <property type="match status" value="1"/>
</dbReference>
<organism evidence="10 11">
    <name type="scientific">Shinella oryzae</name>
    <dbReference type="NCBI Taxonomy" id="2871820"/>
    <lineage>
        <taxon>Bacteria</taxon>
        <taxon>Pseudomonadati</taxon>
        <taxon>Pseudomonadota</taxon>
        <taxon>Alphaproteobacteria</taxon>
        <taxon>Hyphomicrobiales</taxon>
        <taxon>Rhizobiaceae</taxon>
        <taxon>Shinella</taxon>
    </lineage>
</organism>
<dbReference type="RefSeq" id="WP_306157686.1">
    <property type="nucleotide sequence ID" value="NZ_CP132314.1"/>
</dbReference>
<dbReference type="PROSITE" id="PS50109">
    <property type="entry name" value="HIS_KIN"/>
    <property type="match status" value="1"/>
</dbReference>
<dbReference type="PRINTS" id="PR00344">
    <property type="entry name" value="BCTRLSENSOR"/>
</dbReference>
<keyword evidence="4" id="KW-0808">Transferase</keyword>
<dbReference type="CDD" id="cd00130">
    <property type="entry name" value="PAS"/>
    <property type="match status" value="1"/>
</dbReference>
<dbReference type="Gene3D" id="3.30.565.10">
    <property type="entry name" value="Histidine kinase-like ATPase, C-terminal domain"/>
    <property type="match status" value="1"/>
</dbReference>
<dbReference type="Proteomes" id="UP001225788">
    <property type="component" value="Chromosome"/>
</dbReference>
<dbReference type="Pfam" id="PF12860">
    <property type="entry name" value="PAS_7"/>
    <property type="match status" value="1"/>
</dbReference>
<feature type="domain" description="Histidine kinase" evidence="7">
    <location>
        <begin position="395"/>
        <end position="610"/>
    </location>
</feature>
<evidence type="ECO:0000256" key="6">
    <source>
        <dbReference type="SAM" id="MobiDB-lite"/>
    </source>
</evidence>
<dbReference type="CDD" id="cd00082">
    <property type="entry name" value="HisKA"/>
    <property type="match status" value="1"/>
</dbReference>
<dbReference type="Pfam" id="PF02518">
    <property type="entry name" value="HATPase_c"/>
    <property type="match status" value="1"/>
</dbReference>
<dbReference type="PROSITE" id="PS50112">
    <property type="entry name" value="PAS"/>
    <property type="match status" value="1"/>
</dbReference>
<dbReference type="SMART" id="SM00388">
    <property type="entry name" value="HisKA"/>
    <property type="match status" value="1"/>
</dbReference>
<dbReference type="PANTHER" id="PTHR43304">
    <property type="entry name" value="PHYTOCHROME-LIKE PROTEIN CPH1"/>
    <property type="match status" value="1"/>
</dbReference>